<protein>
    <submittedName>
        <fullName evidence="1">DUF625 domain protein</fullName>
    </submittedName>
</protein>
<evidence type="ECO:0000313" key="1">
    <source>
        <dbReference type="EMBL" id="GAT29243.1"/>
    </source>
</evidence>
<comment type="caution">
    <text evidence="1">The sequence shown here is derived from an EMBL/GenBank/DDBJ whole genome shotgun (WGS) entry which is preliminary data.</text>
</comment>
<dbReference type="AlphaFoldDB" id="A0A146FWG9"/>
<organism evidence="1 2">
    <name type="scientific">Aspergillus kawachii</name>
    <name type="common">White koji mold</name>
    <name type="synonym">Aspergillus awamori var. kawachi</name>
    <dbReference type="NCBI Taxonomy" id="1069201"/>
    <lineage>
        <taxon>Eukaryota</taxon>
        <taxon>Fungi</taxon>
        <taxon>Dikarya</taxon>
        <taxon>Ascomycota</taxon>
        <taxon>Pezizomycotina</taxon>
        <taxon>Eurotiomycetes</taxon>
        <taxon>Eurotiomycetidae</taxon>
        <taxon>Eurotiales</taxon>
        <taxon>Aspergillaceae</taxon>
        <taxon>Aspergillus</taxon>
        <taxon>Aspergillus subgen. Circumdati</taxon>
    </lineage>
</organism>
<reference evidence="2" key="2">
    <citation type="submission" date="2016-02" db="EMBL/GenBank/DDBJ databases">
        <title>Genome sequencing of Aspergillus luchuensis NBRC 4314.</title>
        <authorList>
            <person name="Yamada O."/>
        </authorList>
    </citation>
    <scope>NUCLEOTIDE SEQUENCE [LARGE SCALE GENOMIC DNA]</scope>
    <source>
        <strain evidence="2">RIB 2604</strain>
    </source>
</reference>
<gene>
    <name evidence="1" type="ORF">RIB2604_02901130</name>
</gene>
<name>A0A146FWG9_ASPKA</name>
<sequence>MSETTRPHRAYRGFNMCTSYKTHLLRLSPGQSASSPNVLTSSGSGSVIRQRIGRELVDRQGYVPCIFRSGSTHILLVLAGPPETEGSIISESPRLLLERIEKSIFHRNIASKTSVTWSSTCCIIAKAYIMQIVNCFDGVLGRSVFRKG</sequence>
<reference evidence="1 2" key="1">
    <citation type="journal article" date="2016" name="DNA Res.">
        <title>Genome sequence of Aspergillus luchuensis NBRC 4314.</title>
        <authorList>
            <person name="Yamada O."/>
            <person name="Machida M."/>
            <person name="Hosoyama A."/>
            <person name="Goto M."/>
            <person name="Takahashi T."/>
            <person name="Futagami T."/>
            <person name="Yamagata Y."/>
            <person name="Takeuchi M."/>
            <person name="Kobayashi T."/>
            <person name="Koike H."/>
            <person name="Abe K."/>
            <person name="Asai K."/>
            <person name="Arita M."/>
            <person name="Fujita N."/>
            <person name="Fukuda K."/>
            <person name="Higa K."/>
            <person name="Horikawa H."/>
            <person name="Ishikawa T."/>
            <person name="Jinno K."/>
            <person name="Kato Y."/>
            <person name="Kirimura K."/>
            <person name="Mizutani O."/>
            <person name="Nakasone K."/>
            <person name="Sano M."/>
            <person name="Shiraishi Y."/>
            <person name="Tsukahara M."/>
            <person name="Gomi K."/>
        </authorList>
    </citation>
    <scope>NUCLEOTIDE SEQUENCE [LARGE SCALE GENOMIC DNA]</scope>
    <source>
        <strain evidence="1 2">RIB 2604</strain>
    </source>
</reference>
<evidence type="ECO:0000313" key="2">
    <source>
        <dbReference type="Proteomes" id="UP000075230"/>
    </source>
</evidence>
<accession>A0A146FWG9</accession>
<proteinExistence type="predicted"/>
<dbReference type="EMBL" id="BCWF01000028">
    <property type="protein sequence ID" value="GAT29243.1"/>
    <property type="molecule type" value="Genomic_DNA"/>
</dbReference>
<dbReference type="Proteomes" id="UP000075230">
    <property type="component" value="Unassembled WGS sequence"/>
</dbReference>